<dbReference type="InterPro" id="IPR006143">
    <property type="entry name" value="RND_pump_MFP"/>
</dbReference>
<dbReference type="SUPFAM" id="SSF111369">
    <property type="entry name" value="HlyD-like secretion proteins"/>
    <property type="match status" value="1"/>
</dbReference>
<protein>
    <submittedName>
        <fullName evidence="8">Efflux RND transporter periplasmic adaptor subunit</fullName>
    </submittedName>
</protein>
<dbReference type="Gene3D" id="2.40.420.20">
    <property type="match status" value="1"/>
</dbReference>
<dbReference type="InterPro" id="IPR058627">
    <property type="entry name" value="MdtA-like_C"/>
</dbReference>
<dbReference type="InterPro" id="IPR058626">
    <property type="entry name" value="MdtA-like_b-barrel"/>
</dbReference>
<dbReference type="PANTHER" id="PTHR30158:SF23">
    <property type="entry name" value="MULTIDRUG RESISTANCE PROTEIN MEXA"/>
    <property type="match status" value="1"/>
</dbReference>
<dbReference type="PROSITE" id="PS51257">
    <property type="entry name" value="PROKAR_LIPOPROTEIN"/>
    <property type="match status" value="1"/>
</dbReference>
<evidence type="ECO:0000256" key="1">
    <source>
        <dbReference type="ARBA" id="ARBA00004196"/>
    </source>
</evidence>
<sequence length="378" mass="41030">MKTIMALMASLLIFSCNSKQEKTEVSAPTPTLPVLNITPESVTTYQEYPASIEGIESLEIRPQISGILDQVYIDEGQFVKAGSPLFKINEASFRAALNNAEASLHAAQGTMINADLEVEKLTPLFQNKVVSEFQLKAAKTSSQIAEANVEQAKANISAAKINLGYTIIKAPVSGFAGRLQRKRGSLVSPTDTEPITQLSDVHNVHVYFSLTEKEFVTFKDQYSGQTLVEKLNNLPPVTLSLANNKIYSEKGRVDAIDGQFDKNTGAITLRANFSNPQGLLRAGNTGKIQLGLYNSDVLLVPQSATMETQDKMFVFVLADSNKVKKQPITIFGRSGDKYLVKEGLKAGDRVVTDGIVSLAEGTTINPKTTPDKAVSLKN</sequence>
<dbReference type="RefSeq" id="WP_194124929.1">
    <property type="nucleotide sequence ID" value="NZ_JACYGY010000004.1"/>
</dbReference>
<evidence type="ECO:0000259" key="5">
    <source>
        <dbReference type="Pfam" id="PF25917"/>
    </source>
</evidence>
<dbReference type="Gene3D" id="2.40.50.100">
    <property type="match status" value="1"/>
</dbReference>
<keyword evidence="3" id="KW-0175">Coiled coil</keyword>
<comment type="subcellular location">
    <subcellularLocation>
        <location evidence="1">Cell envelope</location>
    </subcellularLocation>
</comment>
<dbReference type="Pfam" id="PF25967">
    <property type="entry name" value="RND-MFP_C"/>
    <property type="match status" value="1"/>
</dbReference>
<feature type="domain" description="Multidrug resistance protein MdtA-like beta-barrel" evidence="6">
    <location>
        <begin position="204"/>
        <end position="290"/>
    </location>
</feature>
<dbReference type="Pfam" id="PF25917">
    <property type="entry name" value="BSH_RND"/>
    <property type="match status" value="1"/>
</dbReference>
<reference evidence="9" key="1">
    <citation type="submission" date="2023-07" db="EMBL/GenBank/DDBJ databases">
        <title>Dyadobacter sp. nov 'subterranea' isolated from contaminted grondwater.</title>
        <authorList>
            <person name="Szabo I."/>
            <person name="Al-Omari J."/>
            <person name="Szerdahelyi S.G."/>
            <person name="Rado J."/>
        </authorList>
    </citation>
    <scope>NUCLEOTIDE SEQUENCE [LARGE SCALE GENOMIC DNA]</scope>
    <source>
        <strain evidence="9">UP-52</strain>
    </source>
</reference>
<comment type="similarity">
    <text evidence="2">Belongs to the membrane fusion protein (MFP) (TC 8.A.1) family.</text>
</comment>
<dbReference type="Proteomes" id="UP000634134">
    <property type="component" value="Unassembled WGS sequence"/>
</dbReference>
<evidence type="ECO:0000259" key="6">
    <source>
        <dbReference type="Pfam" id="PF25944"/>
    </source>
</evidence>
<evidence type="ECO:0000256" key="2">
    <source>
        <dbReference type="ARBA" id="ARBA00009477"/>
    </source>
</evidence>
<dbReference type="Pfam" id="PF25944">
    <property type="entry name" value="Beta-barrel_RND"/>
    <property type="match status" value="1"/>
</dbReference>
<feature type="domain" description="Multidrug resistance protein MdtA-like C-terminal permuted SH3" evidence="7">
    <location>
        <begin position="296"/>
        <end position="355"/>
    </location>
</feature>
<dbReference type="Pfam" id="PF25876">
    <property type="entry name" value="HH_MFP_RND"/>
    <property type="match status" value="1"/>
</dbReference>
<evidence type="ECO:0000256" key="3">
    <source>
        <dbReference type="SAM" id="Coils"/>
    </source>
</evidence>
<organism evidence="8 9">
    <name type="scientific">Dyadobacter subterraneus</name>
    <dbReference type="NCBI Taxonomy" id="2773304"/>
    <lineage>
        <taxon>Bacteria</taxon>
        <taxon>Pseudomonadati</taxon>
        <taxon>Bacteroidota</taxon>
        <taxon>Cytophagia</taxon>
        <taxon>Cytophagales</taxon>
        <taxon>Spirosomataceae</taxon>
        <taxon>Dyadobacter</taxon>
    </lineage>
</organism>
<dbReference type="PANTHER" id="PTHR30158">
    <property type="entry name" value="ACRA/E-RELATED COMPONENT OF DRUG EFFLUX TRANSPORTER"/>
    <property type="match status" value="1"/>
</dbReference>
<proteinExistence type="inferred from homology"/>
<dbReference type="InterPro" id="IPR058625">
    <property type="entry name" value="MdtA-like_BSH"/>
</dbReference>
<dbReference type="InterPro" id="IPR058624">
    <property type="entry name" value="MdtA-like_HH"/>
</dbReference>
<feature type="coiled-coil region" evidence="3">
    <location>
        <begin position="135"/>
        <end position="162"/>
    </location>
</feature>
<evidence type="ECO:0000259" key="4">
    <source>
        <dbReference type="Pfam" id="PF25876"/>
    </source>
</evidence>
<dbReference type="Gene3D" id="2.40.30.170">
    <property type="match status" value="1"/>
</dbReference>
<feature type="domain" description="Multidrug resistance protein MdtA-like barrel-sandwich hybrid" evidence="5">
    <location>
        <begin position="58"/>
        <end position="195"/>
    </location>
</feature>
<feature type="domain" description="Multidrug resistance protein MdtA-like alpha-helical hairpin" evidence="4">
    <location>
        <begin position="97"/>
        <end position="166"/>
    </location>
</feature>
<evidence type="ECO:0000313" key="9">
    <source>
        <dbReference type="Proteomes" id="UP000634134"/>
    </source>
</evidence>
<dbReference type="EMBL" id="JACYGY010000004">
    <property type="protein sequence ID" value="MBE9466645.1"/>
    <property type="molecule type" value="Genomic_DNA"/>
</dbReference>
<name>A0ABR9WMK7_9BACT</name>
<evidence type="ECO:0000259" key="7">
    <source>
        <dbReference type="Pfam" id="PF25967"/>
    </source>
</evidence>
<comment type="caution">
    <text evidence="8">The sequence shown here is derived from an EMBL/GenBank/DDBJ whole genome shotgun (WGS) entry which is preliminary data.</text>
</comment>
<dbReference type="Gene3D" id="1.10.287.470">
    <property type="entry name" value="Helix hairpin bin"/>
    <property type="match status" value="1"/>
</dbReference>
<accession>A0ABR9WMK7</accession>
<keyword evidence="9" id="KW-1185">Reference proteome</keyword>
<evidence type="ECO:0000313" key="8">
    <source>
        <dbReference type="EMBL" id="MBE9466645.1"/>
    </source>
</evidence>
<dbReference type="NCBIfam" id="TIGR01730">
    <property type="entry name" value="RND_mfp"/>
    <property type="match status" value="1"/>
</dbReference>
<gene>
    <name evidence="8" type="ORF">IEE83_32680</name>
</gene>